<dbReference type="PANTHER" id="PTHR10472:SF5">
    <property type="entry name" value="D-AMINOACYL-TRNA DEACYLASE 1"/>
    <property type="match status" value="1"/>
</dbReference>
<comment type="similarity">
    <text evidence="1 5">Belongs to the DTD family.</text>
</comment>
<dbReference type="Gene3D" id="3.50.80.10">
    <property type="entry name" value="D-tyrosyl-tRNA(Tyr) deacylase"/>
    <property type="match status" value="1"/>
</dbReference>
<comment type="caution">
    <text evidence="6">The sequence shown here is derived from an EMBL/GenBank/DDBJ whole genome shotgun (WGS) entry which is preliminary data.</text>
</comment>
<comment type="catalytic activity">
    <reaction evidence="3">
        <text>glycyl-tRNA(Ala) + H2O = tRNA(Ala) + glycine + H(+)</text>
        <dbReference type="Rhea" id="RHEA:53744"/>
        <dbReference type="Rhea" id="RHEA-COMP:9657"/>
        <dbReference type="Rhea" id="RHEA-COMP:13640"/>
        <dbReference type="ChEBI" id="CHEBI:15377"/>
        <dbReference type="ChEBI" id="CHEBI:15378"/>
        <dbReference type="ChEBI" id="CHEBI:57305"/>
        <dbReference type="ChEBI" id="CHEBI:78442"/>
        <dbReference type="ChEBI" id="CHEBI:78522"/>
        <dbReference type="EC" id="3.1.1.96"/>
    </reaction>
</comment>
<dbReference type="FunFam" id="3.50.80.10:FF:000001">
    <property type="entry name" value="D-aminoacyl-tRNA deacylase"/>
    <property type="match status" value="1"/>
</dbReference>
<keyword evidence="7" id="KW-1185">Reference proteome</keyword>
<keyword evidence="5" id="KW-0820">tRNA-binding</keyword>
<evidence type="ECO:0000256" key="5">
    <source>
        <dbReference type="RuleBase" id="RU003470"/>
    </source>
</evidence>
<dbReference type="SUPFAM" id="SSF69500">
    <property type="entry name" value="DTD-like"/>
    <property type="match status" value="1"/>
</dbReference>
<sequence>MRALVQLVQSARVEVDSLVAAEIGPGLLVYVGFSNADSLVEANTMCKKLLNLPVFVSEEADRSSKVNVMQKNYELLLVSQFSLYGVFKGNRLDFHDAMPPQQAKPLYEALLECFGQHYNAHRIKDGIFGVKRKVFLVNSGPLAFQLDSKSLDTTEDI</sequence>
<evidence type="ECO:0000256" key="2">
    <source>
        <dbReference type="ARBA" id="ARBA00013056"/>
    </source>
</evidence>
<comment type="subcellular location">
    <subcellularLocation>
        <location evidence="5">Cytoplasm</location>
    </subcellularLocation>
</comment>
<name>A0A9D4UJU0_ADICA</name>
<organism evidence="6 7">
    <name type="scientific">Adiantum capillus-veneris</name>
    <name type="common">Maidenhair fern</name>
    <dbReference type="NCBI Taxonomy" id="13818"/>
    <lineage>
        <taxon>Eukaryota</taxon>
        <taxon>Viridiplantae</taxon>
        <taxon>Streptophyta</taxon>
        <taxon>Embryophyta</taxon>
        <taxon>Tracheophyta</taxon>
        <taxon>Polypodiopsida</taxon>
        <taxon>Polypodiidae</taxon>
        <taxon>Polypodiales</taxon>
        <taxon>Pteridineae</taxon>
        <taxon>Pteridaceae</taxon>
        <taxon>Vittarioideae</taxon>
        <taxon>Adiantum</taxon>
    </lineage>
</organism>
<dbReference type="GO" id="GO:0005737">
    <property type="term" value="C:cytoplasm"/>
    <property type="evidence" value="ECO:0007669"/>
    <property type="project" value="UniProtKB-SubCell"/>
</dbReference>
<dbReference type="NCBIfam" id="TIGR00256">
    <property type="entry name" value="D-aminoacyl-tRNA deacylase"/>
    <property type="match status" value="1"/>
</dbReference>
<dbReference type="InterPro" id="IPR023509">
    <property type="entry name" value="DTD-like_sf"/>
</dbReference>
<dbReference type="Pfam" id="PF02580">
    <property type="entry name" value="Tyr_Deacylase"/>
    <property type="match status" value="1"/>
</dbReference>
<dbReference type="Proteomes" id="UP000886520">
    <property type="component" value="Chromosome 15"/>
</dbReference>
<gene>
    <name evidence="6" type="ORF">GOP47_0015502</name>
</gene>
<dbReference type="GO" id="GO:0051500">
    <property type="term" value="F:D-tyrosyl-tRNA(Tyr) deacylase activity"/>
    <property type="evidence" value="ECO:0007669"/>
    <property type="project" value="TreeGrafter"/>
</dbReference>
<evidence type="ECO:0000256" key="1">
    <source>
        <dbReference type="ARBA" id="ARBA00009673"/>
    </source>
</evidence>
<proteinExistence type="inferred from homology"/>
<evidence type="ECO:0000256" key="4">
    <source>
        <dbReference type="ARBA" id="ARBA00048018"/>
    </source>
</evidence>
<evidence type="ECO:0000313" key="6">
    <source>
        <dbReference type="EMBL" id="KAI5069201.1"/>
    </source>
</evidence>
<comment type="catalytic activity">
    <reaction evidence="4">
        <text>a D-aminoacyl-tRNA + H2O = a tRNA + a D-alpha-amino acid + H(+)</text>
        <dbReference type="Rhea" id="RHEA:13953"/>
        <dbReference type="Rhea" id="RHEA-COMP:10123"/>
        <dbReference type="Rhea" id="RHEA-COMP:10124"/>
        <dbReference type="ChEBI" id="CHEBI:15377"/>
        <dbReference type="ChEBI" id="CHEBI:15378"/>
        <dbReference type="ChEBI" id="CHEBI:59871"/>
        <dbReference type="ChEBI" id="CHEBI:78442"/>
        <dbReference type="ChEBI" id="CHEBI:79333"/>
        <dbReference type="EC" id="3.1.1.96"/>
    </reaction>
</comment>
<dbReference type="OrthoDB" id="275783at2759"/>
<dbReference type="EC" id="3.1.1.96" evidence="2 5"/>
<keyword evidence="5" id="KW-0694">RNA-binding</keyword>
<dbReference type="PANTHER" id="PTHR10472">
    <property type="entry name" value="D-TYROSYL-TRNA TYR DEACYLASE"/>
    <property type="match status" value="1"/>
</dbReference>
<reference evidence="6" key="1">
    <citation type="submission" date="2021-01" db="EMBL/GenBank/DDBJ databases">
        <title>Adiantum capillus-veneris genome.</title>
        <authorList>
            <person name="Fang Y."/>
            <person name="Liao Q."/>
        </authorList>
    </citation>
    <scope>NUCLEOTIDE SEQUENCE</scope>
    <source>
        <strain evidence="6">H3</strain>
        <tissue evidence="6">Leaf</tissue>
    </source>
</reference>
<evidence type="ECO:0000256" key="3">
    <source>
        <dbReference type="ARBA" id="ARBA00047676"/>
    </source>
</evidence>
<dbReference type="GO" id="GO:0000049">
    <property type="term" value="F:tRNA binding"/>
    <property type="evidence" value="ECO:0007669"/>
    <property type="project" value="UniProtKB-KW"/>
</dbReference>
<protein>
    <recommendedName>
        <fullName evidence="2 5">D-aminoacyl-tRNA deacylase</fullName>
        <ecNumber evidence="2 5">3.1.1.96</ecNumber>
    </recommendedName>
</protein>
<dbReference type="InterPro" id="IPR003732">
    <property type="entry name" value="Daa-tRNA_deacyls_DTD"/>
</dbReference>
<evidence type="ECO:0000313" key="7">
    <source>
        <dbReference type="Proteomes" id="UP000886520"/>
    </source>
</evidence>
<dbReference type="AlphaFoldDB" id="A0A9D4UJU0"/>
<accession>A0A9D4UJU0</accession>
<keyword evidence="5" id="KW-0963">Cytoplasm</keyword>
<keyword evidence="5" id="KW-0378">Hydrolase</keyword>
<dbReference type="EMBL" id="JABFUD020000015">
    <property type="protein sequence ID" value="KAI5069201.1"/>
    <property type="molecule type" value="Genomic_DNA"/>
</dbReference>